<evidence type="ECO:0000313" key="1">
    <source>
        <dbReference type="EMBL" id="MBK1879211.1"/>
    </source>
</evidence>
<dbReference type="PANTHER" id="PTHR17901">
    <property type="entry name" value="MAGNESIUM-DEPENDENT PHOSPHATASE 1 MDP1"/>
    <property type="match status" value="1"/>
</dbReference>
<keyword evidence="2" id="KW-1185">Reference proteome</keyword>
<gene>
    <name evidence="1" type="ORF">JIN87_20160</name>
</gene>
<dbReference type="SFLD" id="SFLDG01131">
    <property type="entry name" value="C1.5.2:_MDP_Like"/>
    <property type="match status" value="1"/>
</dbReference>
<dbReference type="SFLD" id="SFLDG01129">
    <property type="entry name" value="C1.5:_HAD__Beta-PGM__Phosphata"/>
    <property type="match status" value="1"/>
</dbReference>
<dbReference type="InterPro" id="IPR010036">
    <property type="entry name" value="MDP_1_eu_arc"/>
</dbReference>
<organism evidence="1 2">
    <name type="scientific">Pelagicoccus mobilis</name>
    <dbReference type="NCBI Taxonomy" id="415221"/>
    <lineage>
        <taxon>Bacteria</taxon>
        <taxon>Pseudomonadati</taxon>
        <taxon>Verrucomicrobiota</taxon>
        <taxon>Opitutia</taxon>
        <taxon>Puniceicoccales</taxon>
        <taxon>Pelagicoccaceae</taxon>
        <taxon>Pelagicoccus</taxon>
    </lineage>
</organism>
<dbReference type="GO" id="GO:0003993">
    <property type="term" value="F:acid phosphatase activity"/>
    <property type="evidence" value="ECO:0007669"/>
    <property type="project" value="TreeGrafter"/>
</dbReference>
<sequence>MRYKLVVFDLDFTVWDSGGVWCDCLLPPFRKHEGRVLDAEDSHVRVYEDIPWALETLADSGVELAIASRTSQPNWARELLDLLKLRHFFEYEEIYPSSKLRHFAELKSNTGYDYSEMLFFDDELRNVEEVGELGVRVVHVRNGFQRDHLASEMDV</sequence>
<dbReference type="RefSeq" id="WP_200357424.1">
    <property type="nucleotide sequence ID" value="NZ_JAENIL010000043.1"/>
</dbReference>
<protein>
    <submittedName>
        <fullName evidence="1">Magnesium-dependent phosphatase-1</fullName>
    </submittedName>
</protein>
<dbReference type="NCBIfam" id="TIGR01685">
    <property type="entry name" value="MDP-1"/>
    <property type="match status" value="1"/>
</dbReference>
<dbReference type="AlphaFoldDB" id="A0A934S234"/>
<dbReference type="Proteomes" id="UP000617628">
    <property type="component" value="Unassembled WGS sequence"/>
</dbReference>
<dbReference type="NCBIfam" id="TIGR01681">
    <property type="entry name" value="HAD-SF-IIIC"/>
    <property type="match status" value="1"/>
</dbReference>
<evidence type="ECO:0000313" key="2">
    <source>
        <dbReference type="Proteomes" id="UP000617628"/>
    </source>
</evidence>
<dbReference type="SUPFAM" id="SSF56784">
    <property type="entry name" value="HAD-like"/>
    <property type="match status" value="1"/>
</dbReference>
<dbReference type="SFLD" id="SFLDS00003">
    <property type="entry name" value="Haloacid_Dehalogenase"/>
    <property type="match status" value="1"/>
</dbReference>
<accession>A0A934S234</accession>
<reference evidence="1" key="1">
    <citation type="submission" date="2021-01" db="EMBL/GenBank/DDBJ databases">
        <title>Modified the classification status of verrucomicrobia.</title>
        <authorList>
            <person name="Feng X."/>
        </authorList>
    </citation>
    <scope>NUCLEOTIDE SEQUENCE</scope>
    <source>
        <strain evidence="1">KCTC 13126</strain>
    </source>
</reference>
<dbReference type="InterPro" id="IPR023214">
    <property type="entry name" value="HAD_sf"/>
</dbReference>
<dbReference type="EMBL" id="JAENIL010000043">
    <property type="protein sequence ID" value="MBK1879211.1"/>
    <property type="molecule type" value="Genomic_DNA"/>
</dbReference>
<dbReference type="InterPro" id="IPR036412">
    <property type="entry name" value="HAD-like_sf"/>
</dbReference>
<dbReference type="Gene3D" id="3.40.50.1000">
    <property type="entry name" value="HAD superfamily/HAD-like"/>
    <property type="match status" value="1"/>
</dbReference>
<dbReference type="Pfam" id="PF12689">
    <property type="entry name" value="Acid_PPase"/>
    <property type="match status" value="1"/>
</dbReference>
<proteinExistence type="predicted"/>
<name>A0A934S234_9BACT</name>
<dbReference type="PANTHER" id="PTHR17901:SF14">
    <property type="entry name" value="MAGNESIUM-DEPENDENT PHOSPHATASE 1"/>
    <property type="match status" value="1"/>
</dbReference>
<dbReference type="InterPro" id="IPR010033">
    <property type="entry name" value="HAD_SF_ppase_IIIC"/>
</dbReference>
<comment type="caution">
    <text evidence="1">The sequence shown here is derived from an EMBL/GenBank/DDBJ whole genome shotgun (WGS) entry which is preliminary data.</text>
</comment>